<dbReference type="AlphaFoldDB" id="A0A914QXX6"/>
<protein>
    <submittedName>
        <fullName evidence="3 4">Neurotransmitter-gated ion-channel transmembrane domain-containing protein</fullName>
    </submittedName>
</protein>
<keyword evidence="1" id="KW-0472">Membrane</keyword>
<name>A0A914QXX6_9BILA</name>
<evidence type="ECO:0000256" key="1">
    <source>
        <dbReference type="SAM" id="Phobius"/>
    </source>
</evidence>
<dbReference type="SUPFAM" id="SSF90112">
    <property type="entry name" value="Neurotransmitter-gated ion-channel transmembrane pore"/>
    <property type="match status" value="1"/>
</dbReference>
<dbReference type="WBParaSite" id="PDA_v2.g15585.t1">
    <property type="protein sequence ID" value="PDA_v2.g15585.t1"/>
    <property type="gene ID" value="PDA_v2.g15585"/>
</dbReference>
<evidence type="ECO:0000313" key="3">
    <source>
        <dbReference type="WBParaSite" id="PDA_v2.g15585.t1"/>
    </source>
</evidence>
<keyword evidence="2" id="KW-1185">Reference proteome</keyword>
<dbReference type="GO" id="GO:0016020">
    <property type="term" value="C:membrane"/>
    <property type="evidence" value="ECO:0007669"/>
    <property type="project" value="InterPro"/>
</dbReference>
<feature type="transmembrane region" description="Helical" evidence="1">
    <location>
        <begin position="61"/>
        <end position="79"/>
    </location>
</feature>
<proteinExistence type="predicted"/>
<keyword evidence="1" id="KW-0812">Transmembrane</keyword>
<accession>A0A914QXX6</accession>
<keyword evidence="1" id="KW-1133">Transmembrane helix</keyword>
<sequence>MIQLHNSISSEKTETSIVQRLQVLDNIYKHVKMIRESSDDNVEENHIKAEWQFAAIVVDRLGLILFALILATTIITIMVKAPFLMN</sequence>
<evidence type="ECO:0000313" key="2">
    <source>
        <dbReference type="Proteomes" id="UP000887578"/>
    </source>
</evidence>
<dbReference type="GO" id="GO:0006811">
    <property type="term" value="P:monoatomic ion transport"/>
    <property type="evidence" value="ECO:0007669"/>
    <property type="project" value="InterPro"/>
</dbReference>
<evidence type="ECO:0000313" key="4">
    <source>
        <dbReference type="WBParaSite" id="PDA_v2.g6752.t1"/>
    </source>
</evidence>
<dbReference type="InterPro" id="IPR036719">
    <property type="entry name" value="Neuro-gated_channel_TM_sf"/>
</dbReference>
<organism evidence="2 4">
    <name type="scientific">Panagrolaimus davidi</name>
    <dbReference type="NCBI Taxonomy" id="227884"/>
    <lineage>
        <taxon>Eukaryota</taxon>
        <taxon>Metazoa</taxon>
        <taxon>Ecdysozoa</taxon>
        <taxon>Nematoda</taxon>
        <taxon>Chromadorea</taxon>
        <taxon>Rhabditida</taxon>
        <taxon>Tylenchina</taxon>
        <taxon>Panagrolaimomorpha</taxon>
        <taxon>Panagrolaimoidea</taxon>
        <taxon>Panagrolaimidae</taxon>
        <taxon>Panagrolaimus</taxon>
    </lineage>
</organism>
<dbReference type="Proteomes" id="UP000887578">
    <property type="component" value="Unplaced"/>
</dbReference>
<dbReference type="Gene3D" id="1.20.58.390">
    <property type="entry name" value="Neurotransmitter-gated ion-channel transmembrane domain"/>
    <property type="match status" value="1"/>
</dbReference>
<dbReference type="InterPro" id="IPR038050">
    <property type="entry name" value="Neuro_actylchol_rec"/>
</dbReference>
<dbReference type="WBParaSite" id="PDA_v2.g6752.t1">
    <property type="protein sequence ID" value="PDA_v2.g6752.t1"/>
    <property type="gene ID" value="PDA_v2.g6752"/>
</dbReference>
<reference evidence="3 4" key="1">
    <citation type="submission" date="2022-11" db="UniProtKB">
        <authorList>
            <consortium name="WormBaseParasite"/>
        </authorList>
    </citation>
    <scope>IDENTIFICATION</scope>
</reference>